<dbReference type="AlphaFoldDB" id="A0A0R1QMT4"/>
<dbReference type="PANTHER" id="PTHR43424:SF1">
    <property type="entry name" value="LOCUS PUTATIVE PROTEIN 1-RELATED"/>
    <property type="match status" value="1"/>
</dbReference>
<dbReference type="OrthoDB" id="9815702at2"/>
<dbReference type="PANTHER" id="PTHR43424">
    <property type="entry name" value="LOCUS PUTATIVE PROTEIN 1-RELATED"/>
    <property type="match status" value="1"/>
</dbReference>
<dbReference type="EMBL" id="AZEU01000202">
    <property type="protein sequence ID" value="KRL43314.1"/>
    <property type="molecule type" value="Genomic_DNA"/>
</dbReference>
<evidence type="ECO:0000256" key="2">
    <source>
        <dbReference type="ARBA" id="ARBA00022692"/>
    </source>
</evidence>
<feature type="transmembrane region" description="Helical" evidence="5">
    <location>
        <begin position="82"/>
        <end position="105"/>
    </location>
</feature>
<reference evidence="6 7" key="1">
    <citation type="journal article" date="2015" name="Genome Announc.">
        <title>Expanding the biotechnology potential of lactobacilli through comparative genomics of 213 strains and associated genera.</title>
        <authorList>
            <person name="Sun Z."/>
            <person name="Harris H.M."/>
            <person name="McCann A."/>
            <person name="Guo C."/>
            <person name="Argimon S."/>
            <person name="Zhang W."/>
            <person name="Yang X."/>
            <person name="Jeffery I.B."/>
            <person name="Cooney J.C."/>
            <person name="Kagawa T.F."/>
            <person name="Liu W."/>
            <person name="Song Y."/>
            <person name="Salvetti E."/>
            <person name="Wrobel A."/>
            <person name="Rasinkangas P."/>
            <person name="Parkhill J."/>
            <person name="Rea M.C."/>
            <person name="O'Sullivan O."/>
            <person name="Ritari J."/>
            <person name="Douillard F.P."/>
            <person name="Paul Ross R."/>
            <person name="Yang R."/>
            <person name="Briner A.E."/>
            <person name="Felis G.E."/>
            <person name="de Vos W.M."/>
            <person name="Barrangou R."/>
            <person name="Klaenhammer T.R."/>
            <person name="Caufield P.W."/>
            <person name="Cui Y."/>
            <person name="Zhang H."/>
            <person name="O'Toole P.W."/>
        </authorList>
    </citation>
    <scope>NUCLEOTIDE SEQUENCE [LARGE SCALE GENOMIC DNA]</scope>
    <source>
        <strain evidence="6 7">DSM 13343</strain>
    </source>
</reference>
<feature type="transmembrane region" description="Helical" evidence="5">
    <location>
        <begin position="139"/>
        <end position="157"/>
    </location>
</feature>
<feature type="transmembrane region" description="Helical" evidence="5">
    <location>
        <begin position="203"/>
        <end position="221"/>
    </location>
</feature>
<accession>A0A0R1QMT4</accession>
<gene>
    <name evidence="6" type="ORF">FD01_GL001717</name>
</gene>
<keyword evidence="4 5" id="KW-0472">Membrane</keyword>
<feature type="transmembrane region" description="Helical" evidence="5">
    <location>
        <begin position="42"/>
        <end position="62"/>
    </location>
</feature>
<evidence type="ECO:0000256" key="3">
    <source>
        <dbReference type="ARBA" id="ARBA00022989"/>
    </source>
</evidence>
<evidence type="ECO:0000313" key="7">
    <source>
        <dbReference type="Proteomes" id="UP000051790"/>
    </source>
</evidence>
<dbReference type="RefSeq" id="WP_056964307.1">
    <property type="nucleotide sequence ID" value="NZ_AZEU01000202.1"/>
</dbReference>
<keyword evidence="7" id="KW-1185">Reference proteome</keyword>
<feature type="transmembrane region" description="Helical" evidence="5">
    <location>
        <begin position="111"/>
        <end position="132"/>
    </location>
</feature>
<evidence type="ECO:0000256" key="1">
    <source>
        <dbReference type="ARBA" id="ARBA00004141"/>
    </source>
</evidence>
<feature type="transmembrane region" description="Helical" evidence="5">
    <location>
        <begin position="353"/>
        <end position="373"/>
    </location>
</feature>
<comment type="subcellular location">
    <subcellularLocation>
        <location evidence="1">Membrane</location>
        <topology evidence="1">Multi-pass membrane protein</topology>
    </subcellularLocation>
</comment>
<dbReference type="InterPro" id="IPR052556">
    <property type="entry name" value="PolySynth_Transporter"/>
</dbReference>
<keyword evidence="2 5" id="KW-0812">Transmembrane</keyword>
<dbReference type="GO" id="GO:0016020">
    <property type="term" value="C:membrane"/>
    <property type="evidence" value="ECO:0007669"/>
    <property type="project" value="UniProtKB-SubCell"/>
</dbReference>
<evidence type="ECO:0000256" key="4">
    <source>
        <dbReference type="ARBA" id="ARBA00023136"/>
    </source>
</evidence>
<feature type="transmembrane region" description="Helical" evidence="5">
    <location>
        <begin position="323"/>
        <end position="341"/>
    </location>
</feature>
<feature type="transmembrane region" description="Helical" evidence="5">
    <location>
        <begin position="436"/>
        <end position="456"/>
    </location>
</feature>
<feature type="transmembrane region" description="Helical" evidence="5">
    <location>
        <begin position="379"/>
        <end position="399"/>
    </location>
</feature>
<feature type="transmembrane region" description="Helical" evidence="5">
    <location>
        <begin position="241"/>
        <end position="261"/>
    </location>
</feature>
<sequence>MKKTTSDILYNGLYQVVILILPFMTQPYLYRVMHEEAMGINVLINSIPSLLSVVILFGMNQFGVRTMAQAKREDRAQTFGRLWTVQLVVGMTVIALYTLSVIFFLDYKFYYLLEIPYLLGFTIDISWCFVGLGDIKKVILRNTLIKLLIVSSVFLLIHSPKDLWIYLLINSVTYLANIIFWIDLPHLLGRMPKARDYSWVKHYFVQALIITLPTIATQLYISFDQQLVGRLSNVIQLNYYAYPQSLARAVIAVAGSVSSVLMPKMAKMLSDRDDGHQGVVKLLKTSLDYTLVLATYLCVAFMINADKFTHWFWATKGSTMGWNMFWGSLIIIFVSYGGVFANQYTLSRGLFKIYSIPYYAGAFISVTLNVLLIPHFGSLGATFVIVFTEGTVLFLRIFLVRNELPLRQVVVGEWTTVISGLATLIVGLIVPVNTGSLFVDLVIQTVMLTLVFLVGLKVTGNRVMRDLLARVTHH</sequence>
<feature type="transmembrane region" description="Helical" evidence="5">
    <location>
        <begin position="12"/>
        <end position="30"/>
    </location>
</feature>
<organism evidence="6 7">
    <name type="scientific">Lacticaseibacillus manihotivorans DSM 13343 = JCM 12514</name>
    <dbReference type="NCBI Taxonomy" id="1423769"/>
    <lineage>
        <taxon>Bacteria</taxon>
        <taxon>Bacillati</taxon>
        <taxon>Bacillota</taxon>
        <taxon>Bacilli</taxon>
        <taxon>Lactobacillales</taxon>
        <taxon>Lactobacillaceae</taxon>
        <taxon>Lacticaseibacillus</taxon>
    </lineage>
</organism>
<dbReference type="InterPro" id="IPR002797">
    <property type="entry name" value="Polysacc_synth"/>
</dbReference>
<evidence type="ECO:0000256" key="5">
    <source>
        <dbReference type="SAM" id="Phobius"/>
    </source>
</evidence>
<proteinExistence type="predicted"/>
<dbReference type="Pfam" id="PF01943">
    <property type="entry name" value="Polysacc_synt"/>
    <property type="match status" value="1"/>
</dbReference>
<comment type="caution">
    <text evidence="6">The sequence shown here is derived from an EMBL/GenBank/DDBJ whole genome shotgun (WGS) entry which is preliminary data.</text>
</comment>
<evidence type="ECO:0000313" key="6">
    <source>
        <dbReference type="EMBL" id="KRL43314.1"/>
    </source>
</evidence>
<dbReference type="PATRIC" id="fig|1423769.4.peg.1837"/>
<dbReference type="Proteomes" id="UP000051790">
    <property type="component" value="Unassembled WGS sequence"/>
</dbReference>
<feature type="transmembrane region" description="Helical" evidence="5">
    <location>
        <begin position="163"/>
        <end position="182"/>
    </location>
</feature>
<feature type="transmembrane region" description="Helical" evidence="5">
    <location>
        <begin position="282"/>
        <end position="303"/>
    </location>
</feature>
<feature type="transmembrane region" description="Helical" evidence="5">
    <location>
        <begin position="411"/>
        <end position="430"/>
    </location>
</feature>
<keyword evidence="3 5" id="KW-1133">Transmembrane helix</keyword>
<name>A0A0R1QMT4_9LACO</name>
<protein>
    <submittedName>
        <fullName evidence="6">Polysaccharide biosynthesis family protein</fullName>
    </submittedName>
</protein>